<evidence type="ECO:0000256" key="1">
    <source>
        <dbReference type="ARBA" id="ARBA00022737"/>
    </source>
</evidence>
<dbReference type="Gene3D" id="3.80.10.10">
    <property type="entry name" value="Ribonuclease Inhibitor"/>
    <property type="match status" value="2"/>
</dbReference>
<dbReference type="PANTHER" id="PTHR23155">
    <property type="entry name" value="DISEASE RESISTANCE PROTEIN RP"/>
    <property type="match status" value="1"/>
</dbReference>
<feature type="domain" description="Disease resistance protein winged helix" evidence="6">
    <location>
        <begin position="398"/>
        <end position="469"/>
    </location>
</feature>
<evidence type="ECO:0000313" key="8">
    <source>
        <dbReference type="EnsemblPlants" id="QL08p002832:mrna"/>
    </source>
</evidence>
<reference evidence="8 9" key="1">
    <citation type="journal article" date="2016" name="G3 (Bethesda)">
        <title>First Draft Assembly and Annotation of the Genome of a California Endemic Oak Quercus lobata Nee (Fagaceae).</title>
        <authorList>
            <person name="Sork V.L."/>
            <person name="Fitz-Gibbon S.T."/>
            <person name="Puiu D."/>
            <person name="Crepeau M."/>
            <person name="Gugger P.F."/>
            <person name="Sherman R."/>
            <person name="Stevens K."/>
            <person name="Langley C.H."/>
            <person name="Pellegrini M."/>
            <person name="Salzberg S.L."/>
        </authorList>
    </citation>
    <scope>NUCLEOTIDE SEQUENCE [LARGE SCALE GENOMIC DNA]</scope>
    <source>
        <strain evidence="8 9">cv. SW786</strain>
    </source>
</reference>
<feature type="domain" description="Disease resistance protein winged helix" evidence="6">
    <location>
        <begin position="1397"/>
        <end position="1468"/>
    </location>
</feature>
<dbReference type="EMBL" id="LRBV02000008">
    <property type="status" value="NOT_ANNOTATED_CDS"/>
    <property type="molecule type" value="Genomic_DNA"/>
</dbReference>
<evidence type="ECO:0000259" key="7">
    <source>
        <dbReference type="Pfam" id="PF23598"/>
    </source>
</evidence>
<dbReference type="InterPro" id="IPR044974">
    <property type="entry name" value="Disease_R_plants"/>
</dbReference>
<dbReference type="Gene3D" id="1.10.10.10">
    <property type="entry name" value="Winged helix-like DNA-binding domain superfamily/Winged helix DNA-binding domain"/>
    <property type="match status" value="2"/>
</dbReference>
<dbReference type="InterPro" id="IPR058922">
    <property type="entry name" value="WHD_DRP"/>
</dbReference>
<dbReference type="InParanoid" id="A0A7N2M8S2"/>
<evidence type="ECO:0000256" key="3">
    <source>
        <dbReference type="ARBA" id="ARBA00022821"/>
    </source>
</evidence>
<evidence type="ECO:0000256" key="2">
    <source>
        <dbReference type="ARBA" id="ARBA00022741"/>
    </source>
</evidence>
<reference evidence="8" key="2">
    <citation type="submission" date="2021-01" db="UniProtKB">
        <authorList>
            <consortium name="EnsemblPlants"/>
        </authorList>
    </citation>
    <scope>IDENTIFICATION</scope>
</reference>
<dbReference type="OMA" id="IISHCSK"/>
<organism evidence="8 9">
    <name type="scientific">Quercus lobata</name>
    <name type="common">Valley oak</name>
    <dbReference type="NCBI Taxonomy" id="97700"/>
    <lineage>
        <taxon>Eukaryota</taxon>
        <taxon>Viridiplantae</taxon>
        <taxon>Streptophyta</taxon>
        <taxon>Embryophyta</taxon>
        <taxon>Tracheophyta</taxon>
        <taxon>Spermatophyta</taxon>
        <taxon>Magnoliopsida</taxon>
        <taxon>eudicotyledons</taxon>
        <taxon>Gunneridae</taxon>
        <taxon>Pentapetalae</taxon>
        <taxon>rosids</taxon>
        <taxon>fabids</taxon>
        <taxon>Fagales</taxon>
        <taxon>Fagaceae</taxon>
        <taxon>Quercus</taxon>
    </lineage>
</organism>
<dbReference type="InterPro" id="IPR055414">
    <property type="entry name" value="LRR_R13L4/SHOC2-like"/>
</dbReference>
<evidence type="ECO:0000259" key="4">
    <source>
        <dbReference type="Pfam" id="PF00931"/>
    </source>
</evidence>
<feature type="domain" description="NB-ARC" evidence="4">
    <location>
        <begin position="181"/>
        <end position="311"/>
    </location>
</feature>
<dbReference type="PRINTS" id="PR00364">
    <property type="entry name" value="DISEASERSIST"/>
</dbReference>
<dbReference type="PANTHER" id="PTHR23155:SF1052">
    <property type="entry name" value="DISEASE RESISTANCE PROTEIN RPM1"/>
    <property type="match status" value="1"/>
</dbReference>
<dbReference type="FunFam" id="3.40.50.300:FF:001091">
    <property type="entry name" value="Probable disease resistance protein At1g61300"/>
    <property type="match status" value="1"/>
</dbReference>
<dbReference type="Pfam" id="PF18052">
    <property type="entry name" value="Rx_N"/>
    <property type="match status" value="2"/>
</dbReference>
<dbReference type="InterPro" id="IPR032675">
    <property type="entry name" value="LRR_dom_sf"/>
</dbReference>
<keyword evidence="2" id="KW-0547">Nucleotide-binding</keyword>
<dbReference type="Gramene" id="QL08p002832:mrna">
    <property type="protein sequence ID" value="QL08p002832:mrna"/>
    <property type="gene ID" value="QL08p002832"/>
</dbReference>
<feature type="domain" description="Disease resistance N-terminal" evidence="5">
    <location>
        <begin position="962"/>
        <end position="1055"/>
    </location>
</feature>
<dbReference type="InterPro" id="IPR027417">
    <property type="entry name" value="P-loop_NTPase"/>
</dbReference>
<dbReference type="GO" id="GO:0098542">
    <property type="term" value="P:defense response to other organism"/>
    <property type="evidence" value="ECO:0007669"/>
    <property type="project" value="TreeGrafter"/>
</dbReference>
<feature type="domain" description="Disease resistance N-terminal" evidence="5">
    <location>
        <begin position="5"/>
        <end position="91"/>
    </location>
</feature>
<feature type="domain" description="NB-ARC" evidence="4">
    <location>
        <begin position="1132"/>
        <end position="1310"/>
    </location>
</feature>
<dbReference type="InterPro" id="IPR002182">
    <property type="entry name" value="NB-ARC"/>
</dbReference>
<feature type="domain" description="Disease resistance R13L4/SHOC-2-like LRR" evidence="7">
    <location>
        <begin position="1513"/>
        <end position="1837"/>
    </location>
</feature>
<dbReference type="Proteomes" id="UP000594261">
    <property type="component" value="Chromosome 8"/>
</dbReference>
<dbReference type="Gene3D" id="1.20.5.4130">
    <property type="match status" value="2"/>
</dbReference>
<proteinExistence type="predicted"/>
<keyword evidence="1" id="KW-0677">Repeat</keyword>
<dbReference type="InterPro" id="IPR041118">
    <property type="entry name" value="Rx_N"/>
</dbReference>
<dbReference type="SUPFAM" id="SSF52540">
    <property type="entry name" value="P-loop containing nucleoside triphosphate hydrolases"/>
    <property type="match status" value="2"/>
</dbReference>
<name>A0A7N2M8S2_QUELO</name>
<evidence type="ECO:0000313" key="9">
    <source>
        <dbReference type="Proteomes" id="UP000594261"/>
    </source>
</evidence>
<dbReference type="Pfam" id="PF23598">
    <property type="entry name" value="LRR_14"/>
    <property type="match status" value="2"/>
</dbReference>
<evidence type="ECO:0000259" key="5">
    <source>
        <dbReference type="Pfam" id="PF18052"/>
    </source>
</evidence>
<evidence type="ECO:0000259" key="6">
    <source>
        <dbReference type="Pfam" id="PF23559"/>
    </source>
</evidence>
<feature type="domain" description="Disease resistance R13L4/SHOC-2-like LRR" evidence="7">
    <location>
        <begin position="532"/>
        <end position="840"/>
    </location>
</feature>
<protein>
    <submittedName>
        <fullName evidence="8">Uncharacterized protein</fullName>
    </submittedName>
</protein>
<dbReference type="SUPFAM" id="SSF52058">
    <property type="entry name" value="L domain-like"/>
    <property type="match status" value="2"/>
</dbReference>
<dbReference type="Pfam" id="PF23559">
    <property type="entry name" value="WHD_DRP"/>
    <property type="match status" value="2"/>
</dbReference>
<dbReference type="InterPro" id="IPR038005">
    <property type="entry name" value="RX-like_CC"/>
</dbReference>
<dbReference type="CDD" id="cd14798">
    <property type="entry name" value="RX-CC_like"/>
    <property type="match status" value="2"/>
</dbReference>
<dbReference type="GO" id="GO:0043531">
    <property type="term" value="F:ADP binding"/>
    <property type="evidence" value="ECO:0007669"/>
    <property type="project" value="InterPro"/>
</dbReference>
<dbReference type="Pfam" id="PF00931">
    <property type="entry name" value="NB-ARC"/>
    <property type="match status" value="2"/>
</dbReference>
<dbReference type="InterPro" id="IPR042197">
    <property type="entry name" value="Apaf_helical"/>
</dbReference>
<keyword evidence="9" id="KW-1185">Reference proteome</keyword>
<accession>A0A7N2M8S2</accession>
<dbReference type="Gene3D" id="1.10.8.430">
    <property type="entry name" value="Helical domain of apoptotic protease-activating factors"/>
    <property type="match status" value="2"/>
</dbReference>
<dbReference type="EnsemblPlants" id="QL08p002832:mrna">
    <property type="protein sequence ID" value="QL08p002832:mrna"/>
    <property type="gene ID" value="QL08p002832"/>
</dbReference>
<dbReference type="InterPro" id="IPR036388">
    <property type="entry name" value="WH-like_DNA-bd_sf"/>
</dbReference>
<dbReference type="Gene3D" id="3.40.50.300">
    <property type="entry name" value="P-loop containing nucleotide triphosphate hydrolases"/>
    <property type="match status" value="2"/>
</dbReference>
<dbReference type="FunFam" id="1.10.10.10:FF:000322">
    <property type="entry name" value="Probable disease resistance protein At1g63360"/>
    <property type="match status" value="2"/>
</dbReference>
<sequence length="1895" mass="218310">MAEIAVGLVIENLVRLLVHEAKFLMGIHVKVANIKDELEIIQSFLKDADARTEIGDMSNVEKTWVKQIREEAYHIEDVIDEYILHLAKGSHGRKPGLYFLHKVFRFTIKLKARSVIAYKIQDINKNLKEKRERAVRYHFNTINQGGLGSDTRSDTWLDPRVESLFIEEAEVVGIESHRDNLINWLVEGSSNRMMEELLRVMIKQFYKAKKEFAPKEIDTMKVISLIEELKHYLREQRYVVIFDDIWNIGFWEHIKCAFPENDKGGRIIITTRSEDVAPSNKESPYYYVYKLPPLPLEKALELFYKKVFQRERGQCPPELYDLSRVIVERCGGLPLAIVAIGGLLSTKAKVVSEWCKVLDGLSLEFETNSRLRSITKILSFSYCDLPYNLKACFLYLGMFPEDYSINCARLTRLWIAEGFVKEKKGKVLEDVAHDCLSELIHRSLVQVAQVDFVGKVRTCRVHDMMREVIVSRSEELSFCHVSMSNCSIFNGIGRHLSIQNNVNTPLEGTSTSQTRSILMVGVVEVSNYFLTTYFENFKLMKTLDFEGASIDYIPKEVGNLFHLRYLRLRDTKVHILPKSIGKLHNLETLDLKRSLVSELPKEINGLLKLRYLAAYFINRDIEYNIDHRRAVKISSGIGKLESLQKLHKVEVNNNTLISELGRLRQLRKLSISKLKRENGIALCTTLEKMIHLRSLKISAISAQEVIELQSMSSPPLLLQSLVLRGRLENLPEWIPKLKSIVRIGFTWSRLIEDPLEILQALPNLMNLVIYQGYEGGQLHIEEGGFQKLKFLGLTNLKNLNRLIIDEGALPLLEKIEIGPCPLLEEVPSGIHHLKNLKDLEFFEMPREFVLSMQPNEGPDFWKVKHVPFVCFWYRIQGERYKTYKLGDLELLEHLRRFCPGENLQLQIAMVLLGSVIATMSKRLPLPLRPLEAEAKAIDEVVLFAWEFIVATDLKGGDMAETAVNLVIQHLVPLLIQEAQLLKGIHEEVAGIKREMEMIQSFLKDADTRAEKDGTSNVAKTWIKQVREEAYHIEDVIDEYILHFAKQPHKRRRRFHFLQNISHITINLKPQHVIASEIQGINKILDGIRKSGERYGFNTIGKRLSSSDTKSVTWHDPRVTSLFLDESEVVGIENPKAELIEKLVEGPSKCMVISVVGIGGLGKTTLVKKVYDNEKVTTHFDCHAWITVSQSYKMEELLRDMINQFYKSRKEFAPREIDIMKETSLIKVLKQYLRELRYVVIFDDLWHTEFWRYIKCGFPENDKGNRIIITTRSEDVAPSDKESIYYHVYKLPPLSSEKALELFYRKAFQREEGHCPPDFIELSRAIVGRCEGLPLAIVAIGGILSTKEKVLHEWHKFHNSLSSELESNPHLINITKILSLSYHDLPYKLKACFLYFGMFPEDYFINCARLIRLWIAEGFVKEKQGLTLEEVAQDYLKELIHRSLVQVEMVDSRGKIRSCRVHDMLREVILSRSEELNFCLVSIQNYSSFDKIARRLSIQNNANAPLQSITSSQTRSILIFGVDEVPKSFLEICFSNFKLMKTMDFEGAPIDYIPKEVGNLFHLRYLSLRDTKVQILPKSIGELHNLETLDLKRSLVSELPAEISGLCKLQYLGAYIENFDTEFSIDSRRGVKIHSGIGCLQSLQKLVKIEANNAAFITELGSLRRLRKFEITNLKRENGMDLCTALEKMSHLQALTINGTSEEEVLELQMMSSPLPLLQSLGLYGRLEKLPEWIPKHKTIVRICLFWSRLMDDPLMVLQALPNLMILRIYDGYIGEQLHIEGGGFQKLKWLGLQNLEGFNRLTIDEGALPLLETISIGPCPQLTEVPYSIHHLKCLKYLIFYDMPTEFVLTLQPNEGPDFWKVTHVPSVLFWYKIQGLRHKSYKLGDPELLDRLRR</sequence>
<keyword evidence="3" id="KW-0611">Plant defense</keyword>